<feature type="non-terminal residue" evidence="2">
    <location>
        <position position="1"/>
    </location>
</feature>
<feature type="region of interest" description="Disordered" evidence="1">
    <location>
        <begin position="274"/>
        <end position="298"/>
    </location>
</feature>
<proteinExistence type="predicted"/>
<reference evidence="2 3" key="1">
    <citation type="journal article" date="2021" name="Sci. Rep.">
        <title>Genome sequencing of the multicellular alga Astrephomene provides insights into convergent evolution of germ-soma differentiation.</title>
        <authorList>
            <person name="Yamashita S."/>
            <person name="Yamamoto K."/>
            <person name="Matsuzaki R."/>
            <person name="Suzuki S."/>
            <person name="Yamaguchi H."/>
            <person name="Hirooka S."/>
            <person name="Minakuchi Y."/>
            <person name="Miyagishima S."/>
            <person name="Kawachi M."/>
            <person name="Toyoda A."/>
            <person name="Nozaki H."/>
        </authorList>
    </citation>
    <scope>NUCLEOTIDE SEQUENCE [LARGE SCALE GENOMIC DNA]</scope>
    <source>
        <strain evidence="2 3">NIES-4017</strain>
    </source>
</reference>
<gene>
    <name evidence="2" type="ORF">Agub_g15802</name>
</gene>
<name>A0AAD3E5Z0_9CHLO</name>
<keyword evidence="3" id="KW-1185">Reference proteome</keyword>
<evidence type="ECO:0000313" key="3">
    <source>
        <dbReference type="Proteomes" id="UP001054857"/>
    </source>
</evidence>
<dbReference type="Proteomes" id="UP001054857">
    <property type="component" value="Unassembled WGS sequence"/>
</dbReference>
<protein>
    <submittedName>
        <fullName evidence="2">Uncharacterized protein</fullName>
    </submittedName>
</protein>
<organism evidence="2 3">
    <name type="scientific">Astrephomene gubernaculifera</name>
    <dbReference type="NCBI Taxonomy" id="47775"/>
    <lineage>
        <taxon>Eukaryota</taxon>
        <taxon>Viridiplantae</taxon>
        <taxon>Chlorophyta</taxon>
        <taxon>core chlorophytes</taxon>
        <taxon>Chlorophyceae</taxon>
        <taxon>CS clade</taxon>
        <taxon>Chlamydomonadales</taxon>
        <taxon>Astrephomenaceae</taxon>
        <taxon>Astrephomene</taxon>
    </lineage>
</organism>
<evidence type="ECO:0000313" key="2">
    <source>
        <dbReference type="EMBL" id="GFR53094.1"/>
    </source>
</evidence>
<evidence type="ECO:0000256" key="1">
    <source>
        <dbReference type="SAM" id="MobiDB-lite"/>
    </source>
</evidence>
<feature type="compositionally biased region" description="Low complexity" evidence="1">
    <location>
        <begin position="274"/>
        <end position="291"/>
    </location>
</feature>
<accession>A0AAD3E5Z0</accession>
<dbReference type="EMBL" id="BMAR01000088">
    <property type="protein sequence ID" value="GFR53094.1"/>
    <property type="molecule type" value="Genomic_DNA"/>
</dbReference>
<sequence length="353" mass="36742">MALATGAAPMDVNLPSFPKNIMLEIVSKSVEGTCLHDRLPLAMCPWTEDSLAAALQNGSADTFFLYEEGGASQQSARIVASIALVLKDHVLRRFCCRADVVAALEEFKCTMLVCGSFAVNEDGSMVTWTLSHSKACRVAGTEQSGYDGLTRVQADNLAARAAPSTLTNATGVTAGTEATRSKSATMTFGKLETAVSGLLDPAVTQSQRIQYCKAIDAECRNGQNSLVREVAHGVWPRDAGSGHLVTLSDMSNAHGIAYTDLLAGGAGGAGEGVAAPLDQGAAQPGAAATTAHSDEEEEPDLALINLDVFGVEPPVQQRAPRGRQRASGLDDDLGARGGRKKQRTGAAKVAKSG</sequence>
<dbReference type="AlphaFoldDB" id="A0AAD3E5Z0"/>
<comment type="caution">
    <text evidence="2">The sequence shown here is derived from an EMBL/GenBank/DDBJ whole genome shotgun (WGS) entry which is preliminary data.</text>
</comment>
<feature type="region of interest" description="Disordered" evidence="1">
    <location>
        <begin position="312"/>
        <end position="353"/>
    </location>
</feature>